<reference evidence="1 2" key="1">
    <citation type="submission" date="2019-07" db="EMBL/GenBank/DDBJ databases">
        <title>Whole genome shotgun sequence of Reyranella soli NBRC 108950.</title>
        <authorList>
            <person name="Hosoyama A."/>
            <person name="Uohara A."/>
            <person name="Ohji S."/>
            <person name="Ichikawa N."/>
        </authorList>
    </citation>
    <scope>NUCLEOTIDE SEQUENCE [LARGE SCALE GENOMIC DNA]</scope>
    <source>
        <strain evidence="1 2">NBRC 108950</strain>
    </source>
</reference>
<dbReference type="Proteomes" id="UP000321058">
    <property type="component" value="Unassembled WGS sequence"/>
</dbReference>
<sequence length="388" mass="42863">MADPEPRHNGQYVYSGGLIDSVAAAGGDVEVLGLGRSESPRANGDRSKHVVWWLPDDHPHSRWGSLASTLPNIAYRCRTAGMRRMLQKLLRRDAWDGIVFDGISAGWALPAVLEHYAGRRDRPRLIYVSHNHEGSVRSQIAESQPLFLKRQAVRLDALKVSRLERELVDAVDFVTAITHEDMTLYRADHGSKPMDVLTPGYCGRRVDERRISPALPRRAVIVGSFDWIAKRMNLAEFVEVADPLFAEAGAELQAVGSGDEAFLQQLRQQSLATHFTGTVPDIGPYLDQARIAIVPERSGGGFKLKVLEYVFNRVPVFALAGSFAGVPLRHNDSTMLYADHAALAHGVLEAIDDVERLNRLQERAWAACAGSFDWSSRGRQIVSAIANA</sequence>
<dbReference type="OrthoDB" id="9807209at2"/>
<evidence type="ECO:0000313" key="2">
    <source>
        <dbReference type="Proteomes" id="UP000321058"/>
    </source>
</evidence>
<dbReference type="SUPFAM" id="SSF53756">
    <property type="entry name" value="UDP-Glycosyltransferase/glycogen phosphorylase"/>
    <property type="match status" value="1"/>
</dbReference>
<dbReference type="EMBL" id="BKAJ01000085">
    <property type="protein sequence ID" value="GEP57690.1"/>
    <property type="molecule type" value="Genomic_DNA"/>
</dbReference>
<name>A0A512NFG6_9HYPH</name>
<evidence type="ECO:0008006" key="3">
    <source>
        <dbReference type="Google" id="ProtNLM"/>
    </source>
</evidence>
<comment type="caution">
    <text evidence="1">The sequence shown here is derived from an EMBL/GenBank/DDBJ whole genome shotgun (WGS) entry which is preliminary data.</text>
</comment>
<dbReference type="RefSeq" id="WP_147152223.1">
    <property type="nucleotide sequence ID" value="NZ_BKAJ01000085.1"/>
</dbReference>
<evidence type="ECO:0000313" key="1">
    <source>
        <dbReference type="EMBL" id="GEP57690.1"/>
    </source>
</evidence>
<organism evidence="1 2">
    <name type="scientific">Reyranella soli</name>
    <dbReference type="NCBI Taxonomy" id="1230389"/>
    <lineage>
        <taxon>Bacteria</taxon>
        <taxon>Pseudomonadati</taxon>
        <taxon>Pseudomonadota</taxon>
        <taxon>Alphaproteobacteria</taxon>
        <taxon>Hyphomicrobiales</taxon>
        <taxon>Reyranellaceae</taxon>
        <taxon>Reyranella</taxon>
    </lineage>
</organism>
<keyword evidence="2" id="KW-1185">Reference proteome</keyword>
<accession>A0A512NFG6</accession>
<gene>
    <name evidence="1" type="ORF">RSO01_48560</name>
</gene>
<dbReference type="Pfam" id="PF13692">
    <property type="entry name" value="Glyco_trans_1_4"/>
    <property type="match status" value="1"/>
</dbReference>
<dbReference type="Gene3D" id="3.40.50.2000">
    <property type="entry name" value="Glycogen Phosphorylase B"/>
    <property type="match status" value="1"/>
</dbReference>
<protein>
    <recommendedName>
        <fullName evidence="3">Glycosyltransferase subfamily 4-like N-terminal domain-containing protein</fullName>
    </recommendedName>
</protein>
<dbReference type="AlphaFoldDB" id="A0A512NFG6"/>
<proteinExistence type="predicted"/>